<dbReference type="EMBL" id="JBHSXM010000001">
    <property type="protein sequence ID" value="MFC6835141.1"/>
    <property type="molecule type" value="Genomic_DNA"/>
</dbReference>
<proteinExistence type="predicted"/>
<keyword evidence="2" id="KW-1185">Reference proteome</keyword>
<evidence type="ECO:0000313" key="2">
    <source>
        <dbReference type="Proteomes" id="UP001596406"/>
    </source>
</evidence>
<dbReference type="Proteomes" id="UP001596406">
    <property type="component" value="Unassembled WGS sequence"/>
</dbReference>
<sequence length="92" mass="10007">MEDTLALSLGEWDRVVDALDRFARSGTVTAGADAVRADFGSASLELARDGRVDAGMPLHEFSTTGEVTLHFDFEAGELTVADEGLRYTFRRP</sequence>
<reference evidence="1 2" key="1">
    <citation type="journal article" date="2019" name="Int. J. Syst. Evol. Microbiol.">
        <title>The Global Catalogue of Microorganisms (GCM) 10K type strain sequencing project: providing services to taxonomists for standard genome sequencing and annotation.</title>
        <authorList>
            <consortium name="The Broad Institute Genomics Platform"/>
            <consortium name="The Broad Institute Genome Sequencing Center for Infectious Disease"/>
            <person name="Wu L."/>
            <person name="Ma J."/>
        </authorList>
    </citation>
    <scope>NUCLEOTIDE SEQUENCE [LARGE SCALE GENOMIC DNA]</scope>
    <source>
        <strain evidence="1 2">PSRA2</strain>
    </source>
</reference>
<comment type="caution">
    <text evidence="1">The sequence shown here is derived from an EMBL/GenBank/DDBJ whole genome shotgun (WGS) entry which is preliminary data.</text>
</comment>
<organism evidence="1 2">
    <name type="scientific">Halomarina ordinaria</name>
    <dbReference type="NCBI Taxonomy" id="3033939"/>
    <lineage>
        <taxon>Archaea</taxon>
        <taxon>Methanobacteriati</taxon>
        <taxon>Methanobacteriota</taxon>
        <taxon>Stenosarchaea group</taxon>
        <taxon>Halobacteria</taxon>
        <taxon>Halobacteriales</taxon>
        <taxon>Natronomonadaceae</taxon>
        <taxon>Halomarina</taxon>
    </lineage>
</organism>
<evidence type="ECO:0008006" key="3">
    <source>
        <dbReference type="Google" id="ProtNLM"/>
    </source>
</evidence>
<evidence type="ECO:0000313" key="1">
    <source>
        <dbReference type="EMBL" id="MFC6835141.1"/>
    </source>
</evidence>
<dbReference type="RefSeq" id="WP_304446849.1">
    <property type="nucleotide sequence ID" value="NZ_JARRAH010000001.1"/>
</dbReference>
<protein>
    <recommendedName>
        <fullName evidence="3">Halobacterial output domain-containing protein</fullName>
    </recommendedName>
</protein>
<gene>
    <name evidence="1" type="ORF">ACFQHK_01295</name>
</gene>
<name>A0ABD5UAB8_9EURY</name>
<accession>A0ABD5UAB8</accession>
<dbReference type="AlphaFoldDB" id="A0ABD5UAB8"/>